<comment type="caution">
    <text evidence="1">The sequence shown here is derived from an EMBL/GenBank/DDBJ whole genome shotgun (WGS) entry which is preliminary data.</text>
</comment>
<evidence type="ECO:0000313" key="1">
    <source>
        <dbReference type="EMBL" id="MFC5591165.1"/>
    </source>
</evidence>
<gene>
    <name evidence="1" type="ORF">ACFPRA_19985</name>
</gene>
<dbReference type="EMBL" id="JBHSNO010000015">
    <property type="protein sequence ID" value="MFC5591165.1"/>
    <property type="molecule type" value="Genomic_DNA"/>
</dbReference>
<evidence type="ECO:0008006" key="3">
    <source>
        <dbReference type="Google" id="ProtNLM"/>
    </source>
</evidence>
<organism evidence="1 2">
    <name type="scientific">Sporosarcina soli</name>
    <dbReference type="NCBI Taxonomy" id="334736"/>
    <lineage>
        <taxon>Bacteria</taxon>
        <taxon>Bacillati</taxon>
        <taxon>Bacillota</taxon>
        <taxon>Bacilli</taxon>
        <taxon>Bacillales</taxon>
        <taxon>Caryophanaceae</taxon>
        <taxon>Sporosarcina</taxon>
    </lineage>
</organism>
<accession>A0ABW0TQI7</accession>
<dbReference type="RefSeq" id="WP_381438604.1">
    <property type="nucleotide sequence ID" value="NZ_JBHSNO010000015.1"/>
</dbReference>
<protein>
    <recommendedName>
        <fullName evidence="3">Stage VI sporulation protein D</fullName>
    </recommendedName>
</protein>
<evidence type="ECO:0000313" key="2">
    <source>
        <dbReference type="Proteomes" id="UP001596109"/>
    </source>
</evidence>
<name>A0ABW0TQI7_9BACL</name>
<dbReference type="Proteomes" id="UP001596109">
    <property type="component" value="Unassembled WGS sequence"/>
</dbReference>
<proteinExistence type="predicted"/>
<keyword evidence="2" id="KW-1185">Reference proteome</keyword>
<sequence length="264" mass="28220">MEIKQWTMQEDFIFPGNVGIPAGAEVISVTPMFSEERTADGVRLTGIYHIAANVLFEEGGSVEEGERAEEALNSAILIDDVELEGNAGYFEYAVPLHIDLPPEAGNPLQVVTTSATNELDGQGSFSVVWDVECSYVESVAKAKEEAPATVASAVDSSSFAIGEKPSTTTAMKEEPPTAAIVEQVEQTVEAEAEAEAPTMTAHVEEVEEQVALEEDTARPATAVAINDSAYVEHEDEALSFIAGLEDGVSTTLFRSNDIFVKNES</sequence>
<reference evidence="2" key="1">
    <citation type="journal article" date="2019" name="Int. J. Syst. Evol. Microbiol.">
        <title>The Global Catalogue of Microorganisms (GCM) 10K type strain sequencing project: providing services to taxonomists for standard genome sequencing and annotation.</title>
        <authorList>
            <consortium name="The Broad Institute Genomics Platform"/>
            <consortium name="The Broad Institute Genome Sequencing Center for Infectious Disease"/>
            <person name="Wu L."/>
            <person name="Ma J."/>
        </authorList>
    </citation>
    <scope>NUCLEOTIDE SEQUENCE [LARGE SCALE GENOMIC DNA]</scope>
    <source>
        <strain evidence="2">CGMCC 4.1434</strain>
    </source>
</reference>